<evidence type="ECO:0000259" key="2">
    <source>
        <dbReference type="Pfam" id="PF16242"/>
    </source>
</evidence>
<protein>
    <submittedName>
        <fullName evidence="3">Pyridoxamine 5'-phosphate oxidase family protein</fullName>
    </submittedName>
</protein>
<sequence length="78" mass="8689">MSHHLSAEDIIEKIDSIGTCMFTTVDPMRRLVSRPMAVSHIDADHRLWFFTPADSEKTDDVLGEGRGTGEAGPLLHLR</sequence>
<dbReference type="InterPro" id="IPR038725">
    <property type="entry name" value="YdaG_split_barrel_FMN-bd"/>
</dbReference>
<evidence type="ECO:0000256" key="1">
    <source>
        <dbReference type="SAM" id="MobiDB-lite"/>
    </source>
</evidence>
<dbReference type="SUPFAM" id="SSF50475">
    <property type="entry name" value="FMN-binding split barrel"/>
    <property type="match status" value="1"/>
</dbReference>
<reference evidence="4" key="1">
    <citation type="submission" date="2023-07" db="EMBL/GenBank/DDBJ databases">
        <title>Description of three actinobacteria isolated from air of manufacturing shop in a pharmaceutical factory.</title>
        <authorList>
            <person name="Zhang D.-F."/>
        </authorList>
    </citation>
    <scope>NUCLEOTIDE SEQUENCE [LARGE SCALE GENOMIC DNA]</scope>
    <source>
        <strain evidence="4">CCTCC AB 207010</strain>
    </source>
</reference>
<comment type="caution">
    <text evidence="3">The sequence shown here is derived from an EMBL/GenBank/DDBJ whole genome shotgun (WGS) entry which is preliminary data.</text>
</comment>
<dbReference type="Proteomes" id="UP001260872">
    <property type="component" value="Unassembled WGS sequence"/>
</dbReference>
<feature type="region of interest" description="Disordered" evidence="1">
    <location>
        <begin position="59"/>
        <end position="78"/>
    </location>
</feature>
<accession>A0ABU1FR89</accession>
<evidence type="ECO:0000313" key="4">
    <source>
        <dbReference type="Proteomes" id="UP001260872"/>
    </source>
</evidence>
<dbReference type="Gene3D" id="2.30.110.10">
    <property type="entry name" value="Electron Transport, Fmn-binding Protein, Chain A"/>
    <property type="match status" value="1"/>
</dbReference>
<name>A0ABU1FR89_9MICC</name>
<gene>
    <name evidence="3" type="ORF">RH857_03160</name>
</gene>
<dbReference type="Pfam" id="PF16242">
    <property type="entry name" value="Pyrid_ox_like"/>
    <property type="match status" value="1"/>
</dbReference>
<dbReference type="EMBL" id="JAVKGT010000005">
    <property type="protein sequence ID" value="MDR5711139.1"/>
    <property type="molecule type" value="Genomic_DNA"/>
</dbReference>
<organism evidence="3 4">
    <name type="scientific">Nesterenkonia flava</name>
    <dbReference type="NCBI Taxonomy" id="469799"/>
    <lineage>
        <taxon>Bacteria</taxon>
        <taxon>Bacillati</taxon>
        <taxon>Actinomycetota</taxon>
        <taxon>Actinomycetes</taxon>
        <taxon>Micrococcales</taxon>
        <taxon>Micrococcaceae</taxon>
        <taxon>Nesterenkonia</taxon>
    </lineage>
</organism>
<dbReference type="RefSeq" id="WP_310536522.1">
    <property type="nucleotide sequence ID" value="NZ_BAAAOC010000024.1"/>
</dbReference>
<proteinExistence type="predicted"/>
<feature type="domain" description="General stress protein FMN-binding split barrel" evidence="2">
    <location>
        <begin position="7"/>
        <end position="62"/>
    </location>
</feature>
<keyword evidence="4" id="KW-1185">Reference proteome</keyword>
<evidence type="ECO:0000313" key="3">
    <source>
        <dbReference type="EMBL" id="MDR5711139.1"/>
    </source>
</evidence>
<dbReference type="InterPro" id="IPR012349">
    <property type="entry name" value="Split_barrel_FMN-bd"/>
</dbReference>